<dbReference type="Gene3D" id="1.10.10.10">
    <property type="entry name" value="Winged helix-like DNA-binding domain superfamily/Winged helix DNA-binding domain"/>
    <property type="match status" value="1"/>
</dbReference>
<organism evidence="8">
    <name type="scientific">Sesamum radiatum</name>
    <name type="common">Black benniseed</name>
    <dbReference type="NCBI Taxonomy" id="300843"/>
    <lineage>
        <taxon>Eukaryota</taxon>
        <taxon>Viridiplantae</taxon>
        <taxon>Streptophyta</taxon>
        <taxon>Embryophyta</taxon>
        <taxon>Tracheophyta</taxon>
        <taxon>Spermatophyta</taxon>
        <taxon>Magnoliopsida</taxon>
        <taxon>eudicotyledons</taxon>
        <taxon>Gunneridae</taxon>
        <taxon>Pentapetalae</taxon>
        <taxon>asterids</taxon>
        <taxon>lamiids</taxon>
        <taxon>Lamiales</taxon>
        <taxon>Pedaliaceae</taxon>
        <taxon>Sesamum</taxon>
    </lineage>
</organism>
<comment type="similarity">
    <text evidence="1">Belongs to the disease resistance NB-LRR family.</text>
</comment>
<keyword evidence="5" id="KW-0611">Plant defense</keyword>
<dbReference type="InterPro" id="IPR036388">
    <property type="entry name" value="WH-like_DNA-bd_sf"/>
</dbReference>
<sequence length="429" mass="49525">MGVFPEDYEIFVSPLIKLWVAEGFVKPLSHKGLEELAEDCLSDLIKRSLVEVRRRNRNGEIKSIVIHDMLRELCLQKAQDEKFLLLMNSHSHGFPQGRNNERRGGLPESICKLWNLQTLLVYRKDMGNFTPDRLYLPLNIWKMPQLRHLLFDNGFFPYPLLAEVIWKDAVVLENLQTLSQVNDFRCSKEVMEIMPNLKKLGISYIHESGTEWSSYEFNNFVYLQKLETLKCEFDRDDRVGNRLAFKLALPLNLRKLTLNGCTISWENMTVIGSLPNLEVLKLRSFDFEGSVWKPNEGEFTKLMYLLIHDTSLEHWHADSTHFPQLRHLCLNFCSNLEAIPPEIGDIGSLEMIELCECSSSVVASAMLIQEEQQSLGNDGLRVRINSDVDYLNSHFKTSLRKVQSPRSQSLSRYTNLAVQAFLKASRPKS</sequence>
<name>A0AAW2RYG2_SESRA</name>
<evidence type="ECO:0000256" key="2">
    <source>
        <dbReference type="ARBA" id="ARBA00022614"/>
    </source>
</evidence>
<dbReference type="Gene3D" id="3.80.10.10">
    <property type="entry name" value="Ribonuclease Inhibitor"/>
    <property type="match status" value="1"/>
</dbReference>
<evidence type="ECO:0000313" key="8">
    <source>
        <dbReference type="EMBL" id="KAL0384889.1"/>
    </source>
</evidence>
<dbReference type="InterPro" id="IPR032675">
    <property type="entry name" value="LRR_dom_sf"/>
</dbReference>
<gene>
    <name evidence="8" type="ORF">Sradi_2883200</name>
</gene>
<evidence type="ECO:0000256" key="1">
    <source>
        <dbReference type="ARBA" id="ARBA00008894"/>
    </source>
</evidence>
<evidence type="ECO:0000256" key="4">
    <source>
        <dbReference type="ARBA" id="ARBA00022741"/>
    </source>
</evidence>
<dbReference type="SUPFAM" id="SSF52058">
    <property type="entry name" value="L domain-like"/>
    <property type="match status" value="1"/>
</dbReference>
<comment type="caution">
    <text evidence="8">The sequence shown here is derived from an EMBL/GenBank/DDBJ whole genome shotgun (WGS) entry which is preliminary data.</text>
</comment>
<proteinExistence type="inferred from homology"/>
<dbReference type="GO" id="GO:0005524">
    <property type="term" value="F:ATP binding"/>
    <property type="evidence" value="ECO:0007669"/>
    <property type="project" value="UniProtKB-KW"/>
</dbReference>
<evidence type="ECO:0000256" key="3">
    <source>
        <dbReference type="ARBA" id="ARBA00022737"/>
    </source>
</evidence>
<dbReference type="GO" id="GO:0006952">
    <property type="term" value="P:defense response"/>
    <property type="evidence" value="ECO:0007669"/>
    <property type="project" value="UniProtKB-KW"/>
</dbReference>
<evidence type="ECO:0000256" key="5">
    <source>
        <dbReference type="ARBA" id="ARBA00022821"/>
    </source>
</evidence>
<dbReference type="FunFam" id="1.10.10.10:FF:000322">
    <property type="entry name" value="Probable disease resistance protein At1g63360"/>
    <property type="match status" value="1"/>
</dbReference>
<evidence type="ECO:0000259" key="7">
    <source>
        <dbReference type="Pfam" id="PF23559"/>
    </source>
</evidence>
<evidence type="ECO:0000256" key="6">
    <source>
        <dbReference type="ARBA" id="ARBA00022840"/>
    </source>
</evidence>
<dbReference type="PANTHER" id="PTHR15140:SF33">
    <property type="entry name" value="LATE BLIGHT RESISTANCE PROTEIN HOMOLOG R1A-3 ISOFORM X1"/>
    <property type="match status" value="1"/>
</dbReference>
<protein>
    <submittedName>
        <fullName evidence="8">Disease resistance protein</fullName>
    </submittedName>
</protein>
<keyword evidence="6" id="KW-0067">ATP-binding</keyword>
<keyword evidence="3" id="KW-0677">Repeat</keyword>
<accession>A0AAW2RYG2</accession>
<dbReference type="PANTHER" id="PTHR15140">
    <property type="entry name" value="TUBULIN-SPECIFIC CHAPERONE E"/>
    <property type="match status" value="1"/>
</dbReference>
<keyword evidence="4" id="KW-0547">Nucleotide-binding</keyword>
<reference evidence="8" key="2">
    <citation type="journal article" date="2024" name="Plant">
        <title>Genomic evolution and insights into agronomic trait innovations of Sesamum species.</title>
        <authorList>
            <person name="Miao H."/>
            <person name="Wang L."/>
            <person name="Qu L."/>
            <person name="Liu H."/>
            <person name="Sun Y."/>
            <person name="Le M."/>
            <person name="Wang Q."/>
            <person name="Wei S."/>
            <person name="Zheng Y."/>
            <person name="Lin W."/>
            <person name="Duan Y."/>
            <person name="Cao H."/>
            <person name="Xiong S."/>
            <person name="Wang X."/>
            <person name="Wei L."/>
            <person name="Li C."/>
            <person name="Ma Q."/>
            <person name="Ju M."/>
            <person name="Zhao R."/>
            <person name="Li G."/>
            <person name="Mu C."/>
            <person name="Tian Q."/>
            <person name="Mei H."/>
            <person name="Zhang T."/>
            <person name="Gao T."/>
            <person name="Zhang H."/>
        </authorList>
    </citation>
    <scope>NUCLEOTIDE SEQUENCE</scope>
    <source>
        <strain evidence="8">G02</strain>
    </source>
</reference>
<dbReference type="EMBL" id="JACGWJ010000012">
    <property type="protein sequence ID" value="KAL0384889.1"/>
    <property type="molecule type" value="Genomic_DNA"/>
</dbReference>
<dbReference type="AlphaFoldDB" id="A0AAW2RYG2"/>
<dbReference type="InterPro" id="IPR058922">
    <property type="entry name" value="WHD_DRP"/>
</dbReference>
<feature type="domain" description="Disease resistance protein winged helix" evidence="7">
    <location>
        <begin position="3"/>
        <end position="73"/>
    </location>
</feature>
<keyword evidence="2" id="KW-0433">Leucine-rich repeat</keyword>
<reference evidence="8" key="1">
    <citation type="submission" date="2020-06" db="EMBL/GenBank/DDBJ databases">
        <authorList>
            <person name="Li T."/>
            <person name="Hu X."/>
            <person name="Zhang T."/>
            <person name="Song X."/>
            <person name="Zhang H."/>
            <person name="Dai N."/>
            <person name="Sheng W."/>
            <person name="Hou X."/>
            <person name="Wei L."/>
        </authorList>
    </citation>
    <scope>NUCLEOTIDE SEQUENCE</scope>
    <source>
        <strain evidence="8">G02</strain>
        <tissue evidence="8">Leaf</tissue>
    </source>
</reference>
<dbReference type="Pfam" id="PF23559">
    <property type="entry name" value="WHD_DRP"/>
    <property type="match status" value="1"/>
</dbReference>